<protein>
    <recommendedName>
        <fullName evidence="4">DUF4825 domain-containing protein</fullName>
    </recommendedName>
</protein>
<reference evidence="2 3" key="1">
    <citation type="submission" date="2014-12" db="EMBL/GenBank/DDBJ databases">
        <title>Draft genome sequence of Cohnella kolymensis strain B-2846.</title>
        <authorList>
            <person name="Karlyshev A.V."/>
            <person name="Kudryashova E.B."/>
        </authorList>
    </citation>
    <scope>NUCLEOTIDE SEQUENCE [LARGE SCALE GENOMIC DNA]</scope>
    <source>
        <strain evidence="2 3">VKM B-2846</strain>
    </source>
</reference>
<dbReference type="Proteomes" id="UP000054526">
    <property type="component" value="Unassembled WGS sequence"/>
</dbReference>
<gene>
    <name evidence="2" type="ORF">SD71_14075</name>
</gene>
<sequence>MDNKPADSNEVIIKSEWKKKIIALVVVLLAVSVSTRYYSVHLSAKSVIPHSTQIERIYFSYLDGGETNFYLIEFNDKNTELHQMMSIFESVSYTRSFGSRNIRNDGKAFMMMIFYRDRDGELHDYDLDINEKSFIVSDKKKYKMVDGEKEAFERLSTWLLEKGIKQPIGTVNNDN</sequence>
<evidence type="ECO:0000313" key="2">
    <source>
        <dbReference type="EMBL" id="KIL35422.1"/>
    </source>
</evidence>
<evidence type="ECO:0000313" key="3">
    <source>
        <dbReference type="Proteomes" id="UP000054526"/>
    </source>
</evidence>
<accession>A0ABR5A3A0</accession>
<evidence type="ECO:0000256" key="1">
    <source>
        <dbReference type="SAM" id="Phobius"/>
    </source>
</evidence>
<evidence type="ECO:0008006" key="4">
    <source>
        <dbReference type="Google" id="ProtNLM"/>
    </source>
</evidence>
<proteinExistence type="predicted"/>
<organism evidence="2 3">
    <name type="scientific">Cohnella kolymensis</name>
    <dbReference type="NCBI Taxonomy" id="1590652"/>
    <lineage>
        <taxon>Bacteria</taxon>
        <taxon>Bacillati</taxon>
        <taxon>Bacillota</taxon>
        <taxon>Bacilli</taxon>
        <taxon>Bacillales</taxon>
        <taxon>Paenibacillaceae</taxon>
        <taxon>Cohnella</taxon>
    </lineage>
</organism>
<dbReference type="RefSeq" id="WP_041064308.1">
    <property type="nucleotide sequence ID" value="NZ_JXAL01000022.1"/>
</dbReference>
<feature type="transmembrane region" description="Helical" evidence="1">
    <location>
        <begin position="21"/>
        <end position="39"/>
    </location>
</feature>
<keyword evidence="3" id="KW-1185">Reference proteome</keyword>
<keyword evidence="1" id="KW-1133">Transmembrane helix</keyword>
<dbReference type="EMBL" id="JXAL01000022">
    <property type="protein sequence ID" value="KIL35422.1"/>
    <property type="molecule type" value="Genomic_DNA"/>
</dbReference>
<name>A0ABR5A3A0_9BACL</name>
<comment type="caution">
    <text evidence="2">The sequence shown here is derived from an EMBL/GenBank/DDBJ whole genome shotgun (WGS) entry which is preliminary data.</text>
</comment>
<keyword evidence="1" id="KW-0472">Membrane</keyword>
<keyword evidence="1" id="KW-0812">Transmembrane</keyword>